<organism evidence="3 4">
    <name type="scientific">Candidatus Dojkabacteria bacterium</name>
    <dbReference type="NCBI Taxonomy" id="2099670"/>
    <lineage>
        <taxon>Bacteria</taxon>
        <taxon>Candidatus Dojkabacteria</taxon>
    </lineage>
</organism>
<evidence type="ECO:0000256" key="1">
    <source>
        <dbReference type="ARBA" id="ARBA00008005"/>
    </source>
</evidence>
<reference evidence="3 4" key="1">
    <citation type="submission" date="2018-09" db="EMBL/GenBank/DDBJ databases">
        <title>Metagenome Assembled Genomes from an Advanced Water Purification Facility.</title>
        <authorList>
            <person name="Stamps B.W."/>
            <person name="Spear J.R."/>
        </authorList>
    </citation>
    <scope>NUCLEOTIDE SEQUENCE [LARGE SCALE GENOMIC DNA]</scope>
    <source>
        <strain evidence="3">Bin_63_2</strain>
    </source>
</reference>
<proteinExistence type="inferred from homology"/>
<dbReference type="Proteomes" id="UP000321026">
    <property type="component" value="Unassembled WGS sequence"/>
</dbReference>
<evidence type="ECO:0000259" key="2">
    <source>
        <dbReference type="Pfam" id="PF04984"/>
    </source>
</evidence>
<sequence>MERFMPISFDQIPEALRTPGAYIEFQPRAANLSELKRALLIGASEGGTATPLEILPINSHDDAMAKFGATSMLAEMAEVFKDNNITLDLYGIAVTDPTAPDLAAVIEVMGDDQYHYIVNPYIDAANLELLKIEMDRRWHPLHQIDGRVFMVVGGNFDAVRSFGQSQNSPHFSTLGVFDSPDELHKSLALYAALCSYYLDIDPARPVQDIDMPGFHTGAFIPTREQRNTLLYSGISTFRVQFDGTATLERVITMYQRNVQGFQDDAYLDINVAETLSRMRQLQRYTILSRFVRYKLAATAQHYGAGQKIVTPAMIKAELLMLYRTDFMGARGWVQDYDHYKSTLLVEIDPHDPDRVNFRDQPTLIGQFRVLAGQVAFKS</sequence>
<dbReference type="Pfam" id="PF04984">
    <property type="entry name" value="Phage_sheath_1"/>
    <property type="match status" value="1"/>
</dbReference>
<name>A0A5C7JBI3_9BACT</name>
<evidence type="ECO:0000313" key="4">
    <source>
        <dbReference type="Proteomes" id="UP000321026"/>
    </source>
</evidence>
<gene>
    <name evidence="3" type="ORF">E6Q11_00280</name>
</gene>
<comment type="similarity">
    <text evidence="1">Belongs to the myoviridae tail sheath protein family.</text>
</comment>
<dbReference type="InterPro" id="IPR035089">
    <property type="entry name" value="Phage_sheath_subtilisin"/>
</dbReference>
<feature type="domain" description="Tail sheath protein subtilisin-like" evidence="2">
    <location>
        <begin position="98"/>
        <end position="253"/>
    </location>
</feature>
<dbReference type="EMBL" id="SSDS01000005">
    <property type="protein sequence ID" value="TXG78819.1"/>
    <property type="molecule type" value="Genomic_DNA"/>
</dbReference>
<protein>
    <recommendedName>
        <fullName evidence="2">Tail sheath protein subtilisin-like domain-containing protein</fullName>
    </recommendedName>
</protein>
<evidence type="ECO:0000313" key="3">
    <source>
        <dbReference type="EMBL" id="TXG78819.1"/>
    </source>
</evidence>
<dbReference type="AlphaFoldDB" id="A0A5C7JBI3"/>
<comment type="caution">
    <text evidence="3">The sequence shown here is derived from an EMBL/GenBank/DDBJ whole genome shotgun (WGS) entry which is preliminary data.</text>
</comment>
<accession>A0A5C7JBI3</accession>